<dbReference type="PROSITE" id="PS50929">
    <property type="entry name" value="ABC_TM1F"/>
    <property type="match status" value="1"/>
</dbReference>
<protein>
    <submittedName>
        <fullName evidence="10">ATP-binding cassette, subfamily C, CydC</fullName>
    </submittedName>
</protein>
<dbReference type="InterPro" id="IPR003439">
    <property type="entry name" value="ABC_transporter-like_ATP-bd"/>
</dbReference>
<comment type="caution">
    <text evidence="10">The sequence shown here is derived from an EMBL/GenBank/DDBJ whole genome shotgun (WGS) entry which is preliminary data.</text>
</comment>
<evidence type="ECO:0000256" key="1">
    <source>
        <dbReference type="ARBA" id="ARBA00004651"/>
    </source>
</evidence>
<dbReference type="InterPro" id="IPR027417">
    <property type="entry name" value="P-loop_NTPase"/>
</dbReference>
<feature type="transmembrane region" description="Helical" evidence="7">
    <location>
        <begin position="135"/>
        <end position="158"/>
    </location>
</feature>
<name>A0A1R0FAF3_9HYPH</name>
<dbReference type="SUPFAM" id="SSF90123">
    <property type="entry name" value="ABC transporter transmembrane region"/>
    <property type="match status" value="1"/>
</dbReference>
<comment type="subcellular location">
    <subcellularLocation>
        <location evidence="1">Cell membrane</location>
        <topology evidence="1">Multi-pass membrane protein</topology>
    </subcellularLocation>
</comment>
<dbReference type="GO" id="GO:0140359">
    <property type="term" value="F:ABC-type transporter activity"/>
    <property type="evidence" value="ECO:0007669"/>
    <property type="project" value="InterPro"/>
</dbReference>
<gene>
    <name evidence="10" type="ORF">PEB0149_014150</name>
</gene>
<reference evidence="10 11" key="1">
    <citation type="submission" date="2016-12" db="EMBL/GenBank/DDBJ databases">
        <title>Comparative genomics of Bartonella apis.</title>
        <authorList>
            <person name="Engel P."/>
        </authorList>
    </citation>
    <scope>NUCLEOTIDE SEQUENCE [LARGE SCALE GENOMIC DNA]</scope>
    <source>
        <strain evidence="10 11">PEB0149</strain>
    </source>
</reference>
<dbReference type="GeneID" id="92991419"/>
<evidence type="ECO:0000256" key="4">
    <source>
        <dbReference type="ARBA" id="ARBA00022840"/>
    </source>
</evidence>
<keyword evidence="11" id="KW-1185">Reference proteome</keyword>
<dbReference type="PANTHER" id="PTHR24221">
    <property type="entry name" value="ATP-BINDING CASSETTE SUB-FAMILY B"/>
    <property type="match status" value="1"/>
</dbReference>
<dbReference type="Gene3D" id="1.20.1560.10">
    <property type="entry name" value="ABC transporter type 1, transmembrane domain"/>
    <property type="match status" value="1"/>
</dbReference>
<evidence type="ECO:0000256" key="7">
    <source>
        <dbReference type="SAM" id="Phobius"/>
    </source>
</evidence>
<feature type="transmembrane region" description="Helical" evidence="7">
    <location>
        <begin position="164"/>
        <end position="185"/>
    </location>
</feature>
<keyword evidence="4 10" id="KW-0067">ATP-binding</keyword>
<dbReference type="AlphaFoldDB" id="A0A1R0FAF3"/>
<dbReference type="InterPro" id="IPR003593">
    <property type="entry name" value="AAA+_ATPase"/>
</dbReference>
<dbReference type="InterPro" id="IPR036640">
    <property type="entry name" value="ABC1_TM_sf"/>
</dbReference>
<dbReference type="SMART" id="SM00382">
    <property type="entry name" value="AAA"/>
    <property type="match status" value="1"/>
</dbReference>
<sequence length="569" mass="63286">MKKIFALIAPRDRIIRKKMLWGLVFAILTALSTIGLLCLSGWFITATGIAGLTIAATRVFDVFMPSAAIRFFALLRTGARYAERLVNHDATFMQSRGLRLQLFKTIAQRKSLRDLAMRPARLLHRLTGDIDSYELIYLKLIVPSIVALVAILTIIAVLSSVHLGLGLGFGLIVFATVIVFSCLSIKLDEKRSASLAIRRESLRTRVIALLSGQTDLVMNGCQQSFTSHVMNTEDSLATSDVSLKKRQLAIEAISGFVDKLIFVGLILSTILLYQYGLISLPLAVLSILAALTLYDLVKPLYQGCGEIGRYILALRRLSPFVEGESANSAKPREELPPCSYVAIADIKRASYEPQLPAVLNDIHFTVSSGEKIAFVGPNGAGKSSLISLFMTKDMIVEGKIAAIKAALLEQNTYIFHDTLHENLKLANVTASNDDMVEAMERAGLHDYLVNLKDGLYSSIGENQTGLSTGQARRFALARLFLQKRDLWLLDEPTENIDGGTARDILERMKHYGREKSWLLVTHLKREATCCDRIITLDHTRITGDYERSSENYQRVLESLREDNYDKHSM</sequence>
<evidence type="ECO:0000259" key="8">
    <source>
        <dbReference type="PROSITE" id="PS50893"/>
    </source>
</evidence>
<dbReference type="Proteomes" id="UP000187344">
    <property type="component" value="Unassembled WGS sequence"/>
</dbReference>
<dbReference type="OrthoDB" id="5288404at2"/>
<evidence type="ECO:0000256" key="3">
    <source>
        <dbReference type="ARBA" id="ARBA00022741"/>
    </source>
</evidence>
<keyword evidence="5 7" id="KW-1133">Transmembrane helix</keyword>
<dbReference type="EMBL" id="LXYT01000001">
    <property type="protein sequence ID" value="OLY43973.1"/>
    <property type="molecule type" value="Genomic_DNA"/>
</dbReference>
<keyword evidence="3" id="KW-0547">Nucleotide-binding</keyword>
<dbReference type="GO" id="GO:0005886">
    <property type="term" value="C:plasma membrane"/>
    <property type="evidence" value="ECO:0007669"/>
    <property type="project" value="UniProtKB-SubCell"/>
</dbReference>
<feature type="domain" description="ABC transporter" evidence="8">
    <location>
        <begin position="341"/>
        <end position="563"/>
    </location>
</feature>
<evidence type="ECO:0000259" key="9">
    <source>
        <dbReference type="PROSITE" id="PS50929"/>
    </source>
</evidence>
<accession>A0A1R0FAF3</accession>
<dbReference type="Pfam" id="PF00005">
    <property type="entry name" value="ABC_tran"/>
    <property type="match status" value="1"/>
</dbReference>
<evidence type="ECO:0000256" key="2">
    <source>
        <dbReference type="ARBA" id="ARBA00022692"/>
    </source>
</evidence>
<proteinExistence type="predicted"/>
<dbReference type="RefSeq" id="WP_083639735.1">
    <property type="nucleotide sequence ID" value="NZ_CALYQA010000009.1"/>
</dbReference>
<feature type="transmembrane region" description="Helical" evidence="7">
    <location>
        <begin position="20"/>
        <end position="43"/>
    </location>
</feature>
<dbReference type="InterPro" id="IPR039421">
    <property type="entry name" value="Type_1_exporter"/>
</dbReference>
<feature type="transmembrane region" description="Helical" evidence="7">
    <location>
        <begin position="49"/>
        <end position="75"/>
    </location>
</feature>
<feature type="domain" description="ABC transmembrane type-1" evidence="9">
    <location>
        <begin position="20"/>
        <end position="309"/>
    </location>
</feature>
<keyword evidence="2 7" id="KW-0812">Transmembrane</keyword>
<evidence type="ECO:0000313" key="10">
    <source>
        <dbReference type="EMBL" id="OLY43973.1"/>
    </source>
</evidence>
<keyword evidence="6 7" id="KW-0472">Membrane</keyword>
<dbReference type="SUPFAM" id="SSF52540">
    <property type="entry name" value="P-loop containing nucleoside triphosphate hydrolases"/>
    <property type="match status" value="1"/>
</dbReference>
<dbReference type="PANTHER" id="PTHR24221:SF654">
    <property type="entry name" value="ATP-BINDING CASSETTE SUB-FAMILY B MEMBER 6"/>
    <property type="match status" value="1"/>
</dbReference>
<dbReference type="GO" id="GO:0005524">
    <property type="term" value="F:ATP binding"/>
    <property type="evidence" value="ECO:0007669"/>
    <property type="project" value="UniProtKB-KW"/>
</dbReference>
<evidence type="ECO:0000256" key="6">
    <source>
        <dbReference type="ARBA" id="ARBA00023136"/>
    </source>
</evidence>
<feature type="transmembrane region" description="Helical" evidence="7">
    <location>
        <begin position="248"/>
        <end position="272"/>
    </location>
</feature>
<evidence type="ECO:0000256" key="5">
    <source>
        <dbReference type="ARBA" id="ARBA00022989"/>
    </source>
</evidence>
<dbReference type="PROSITE" id="PS50893">
    <property type="entry name" value="ABC_TRANSPORTER_2"/>
    <property type="match status" value="1"/>
</dbReference>
<organism evidence="10 11">
    <name type="scientific">Bartonella apis</name>
    <dbReference type="NCBI Taxonomy" id="1686310"/>
    <lineage>
        <taxon>Bacteria</taxon>
        <taxon>Pseudomonadati</taxon>
        <taxon>Pseudomonadota</taxon>
        <taxon>Alphaproteobacteria</taxon>
        <taxon>Hyphomicrobiales</taxon>
        <taxon>Bartonellaceae</taxon>
        <taxon>Bartonella</taxon>
    </lineage>
</organism>
<evidence type="ECO:0000313" key="11">
    <source>
        <dbReference type="Proteomes" id="UP000187344"/>
    </source>
</evidence>
<dbReference type="InterPro" id="IPR011527">
    <property type="entry name" value="ABC1_TM_dom"/>
</dbReference>
<dbReference type="Gene3D" id="3.40.50.300">
    <property type="entry name" value="P-loop containing nucleotide triphosphate hydrolases"/>
    <property type="match status" value="1"/>
</dbReference>
<dbReference type="GO" id="GO:0016887">
    <property type="term" value="F:ATP hydrolysis activity"/>
    <property type="evidence" value="ECO:0007669"/>
    <property type="project" value="InterPro"/>
</dbReference>